<dbReference type="Proteomes" id="UP000315252">
    <property type="component" value="Unassembled WGS sequence"/>
</dbReference>
<dbReference type="SMART" id="SM00345">
    <property type="entry name" value="HTH_GNTR"/>
    <property type="match status" value="1"/>
</dbReference>
<evidence type="ECO:0000256" key="2">
    <source>
        <dbReference type="ARBA" id="ARBA00023125"/>
    </source>
</evidence>
<feature type="domain" description="HTH gntR-type" evidence="4">
    <location>
        <begin position="77"/>
        <end position="145"/>
    </location>
</feature>
<dbReference type="CDD" id="cd07377">
    <property type="entry name" value="WHTH_GntR"/>
    <property type="match status" value="1"/>
</dbReference>
<evidence type="ECO:0000256" key="1">
    <source>
        <dbReference type="ARBA" id="ARBA00023015"/>
    </source>
</evidence>
<evidence type="ECO:0000259" key="4">
    <source>
        <dbReference type="PROSITE" id="PS50949"/>
    </source>
</evidence>
<dbReference type="InterPro" id="IPR036390">
    <property type="entry name" value="WH_DNA-bd_sf"/>
</dbReference>
<gene>
    <name evidence="5" type="ORF">FKG95_05960</name>
</gene>
<dbReference type="SUPFAM" id="SSF46785">
    <property type="entry name" value="Winged helix' DNA-binding domain"/>
    <property type="match status" value="1"/>
</dbReference>
<dbReference type="InterPro" id="IPR036388">
    <property type="entry name" value="WH-like_DNA-bd_sf"/>
</dbReference>
<dbReference type="InterPro" id="IPR008920">
    <property type="entry name" value="TF_FadR/GntR_C"/>
</dbReference>
<dbReference type="AlphaFoldDB" id="A0A545TX75"/>
<dbReference type="GO" id="GO:0003677">
    <property type="term" value="F:DNA binding"/>
    <property type="evidence" value="ECO:0007669"/>
    <property type="project" value="UniProtKB-KW"/>
</dbReference>
<proteinExistence type="predicted"/>
<dbReference type="PANTHER" id="PTHR43537">
    <property type="entry name" value="TRANSCRIPTIONAL REGULATOR, GNTR FAMILY"/>
    <property type="match status" value="1"/>
</dbReference>
<dbReference type="Gene3D" id="1.10.10.10">
    <property type="entry name" value="Winged helix-like DNA-binding domain superfamily/Winged helix DNA-binding domain"/>
    <property type="match status" value="1"/>
</dbReference>
<dbReference type="Pfam" id="PF00392">
    <property type="entry name" value="GntR"/>
    <property type="match status" value="1"/>
</dbReference>
<evidence type="ECO:0000313" key="5">
    <source>
        <dbReference type="EMBL" id="TQV81784.1"/>
    </source>
</evidence>
<dbReference type="InterPro" id="IPR011711">
    <property type="entry name" value="GntR_C"/>
</dbReference>
<dbReference type="SUPFAM" id="SSF48008">
    <property type="entry name" value="GntR ligand-binding domain-like"/>
    <property type="match status" value="1"/>
</dbReference>
<dbReference type="PRINTS" id="PR00035">
    <property type="entry name" value="HTHGNTR"/>
</dbReference>
<dbReference type="OrthoDB" id="9809707at2"/>
<name>A0A545TX75_9PROT</name>
<dbReference type="PROSITE" id="PS50949">
    <property type="entry name" value="HTH_GNTR"/>
    <property type="match status" value="1"/>
</dbReference>
<dbReference type="Gene3D" id="1.20.120.530">
    <property type="entry name" value="GntR ligand-binding domain-like"/>
    <property type="match status" value="1"/>
</dbReference>
<dbReference type="EMBL" id="VHSH01000002">
    <property type="protein sequence ID" value="TQV81784.1"/>
    <property type="molecule type" value="Genomic_DNA"/>
</dbReference>
<keyword evidence="3" id="KW-0804">Transcription</keyword>
<sequence length="303" mass="33871">MREGSILLWTLMFSSFNSYMMTEKCGRQRVAGAGAGGFCHFGMPPRPEGECLPQQEEFLLIEMKAGGLGLRSFKGRPKLSEEVASQLRQLIQGGNLRPGAQLPTENAMIEQFGVSRTVVREAIAALSADGLVNSRQGRGVFVADDLTRQPFRLGDSELNEHDHILQIMELRLSLEVESAGLAAQRRTLQDLREIEDAFERMVEAQSRGQEAAEQDFAFHLRIAEATQNTYIAKFIRYLGPFIIPRPARRRVTGKERQDYLDGLTREHAKIRDAIADQDEAAASEAMRTHLSRGLALNRSLLQS</sequence>
<evidence type="ECO:0000256" key="3">
    <source>
        <dbReference type="ARBA" id="ARBA00023163"/>
    </source>
</evidence>
<keyword evidence="1" id="KW-0805">Transcription regulation</keyword>
<dbReference type="SMART" id="SM00895">
    <property type="entry name" value="FCD"/>
    <property type="match status" value="1"/>
</dbReference>
<comment type="caution">
    <text evidence="5">The sequence shown here is derived from an EMBL/GenBank/DDBJ whole genome shotgun (WGS) entry which is preliminary data.</text>
</comment>
<reference evidence="5 6" key="1">
    <citation type="submission" date="2019-06" db="EMBL/GenBank/DDBJ databases">
        <title>Whole genome sequence for Rhodospirillaceae sp. R148.</title>
        <authorList>
            <person name="Wang G."/>
        </authorList>
    </citation>
    <scope>NUCLEOTIDE SEQUENCE [LARGE SCALE GENOMIC DNA]</scope>
    <source>
        <strain evidence="5 6">R148</strain>
    </source>
</reference>
<dbReference type="InterPro" id="IPR000524">
    <property type="entry name" value="Tscrpt_reg_HTH_GntR"/>
</dbReference>
<accession>A0A545TX75</accession>
<dbReference type="GO" id="GO:0003700">
    <property type="term" value="F:DNA-binding transcription factor activity"/>
    <property type="evidence" value="ECO:0007669"/>
    <property type="project" value="InterPro"/>
</dbReference>
<evidence type="ECO:0000313" key="6">
    <source>
        <dbReference type="Proteomes" id="UP000315252"/>
    </source>
</evidence>
<keyword evidence="6" id="KW-1185">Reference proteome</keyword>
<protein>
    <submittedName>
        <fullName evidence="5">FadR family transcriptional regulator</fullName>
    </submittedName>
</protein>
<organism evidence="5 6">
    <name type="scientific">Denitrobaculum tricleocarpae</name>
    <dbReference type="NCBI Taxonomy" id="2591009"/>
    <lineage>
        <taxon>Bacteria</taxon>
        <taxon>Pseudomonadati</taxon>
        <taxon>Pseudomonadota</taxon>
        <taxon>Alphaproteobacteria</taxon>
        <taxon>Rhodospirillales</taxon>
        <taxon>Rhodospirillaceae</taxon>
        <taxon>Denitrobaculum</taxon>
    </lineage>
</organism>
<keyword evidence="2" id="KW-0238">DNA-binding</keyword>
<dbReference type="PANTHER" id="PTHR43537:SF5">
    <property type="entry name" value="UXU OPERON TRANSCRIPTIONAL REGULATOR"/>
    <property type="match status" value="1"/>
</dbReference>
<dbReference type="Pfam" id="PF07729">
    <property type="entry name" value="FCD"/>
    <property type="match status" value="1"/>
</dbReference>